<dbReference type="AlphaFoldDB" id="A0A267HSC1"/>
<name>A0A267HSC1_9ENTE</name>
<proteinExistence type="predicted"/>
<organism evidence="1 2">
    <name type="scientific">Enterococcus canintestini</name>
    <dbReference type="NCBI Taxonomy" id="317010"/>
    <lineage>
        <taxon>Bacteria</taxon>
        <taxon>Bacillati</taxon>
        <taxon>Bacillota</taxon>
        <taxon>Bacilli</taxon>
        <taxon>Lactobacillales</taxon>
        <taxon>Enterococcaceae</taxon>
        <taxon>Enterococcus</taxon>
    </lineage>
</organism>
<dbReference type="EMBL" id="LHUG01000005">
    <property type="protein sequence ID" value="PAB01107.1"/>
    <property type="molecule type" value="Genomic_DNA"/>
</dbReference>
<evidence type="ECO:0000313" key="2">
    <source>
        <dbReference type="Proteomes" id="UP000216797"/>
    </source>
</evidence>
<dbReference type="Proteomes" id="UP000216797">
    <property type="component" value="Unassembled WGS sequence"/>
</dbReference>
<accession>A0A267HSC1</accession>
<dbReference type="RefSeq" id="WP_095006630.1">
    <property type="nucleotide sequence ID" value="NZ_JBKVRM010000016.1"/>
</dbReference>
<protein>
    <recommendedName>
        <fullName evidence="3">Phage protein</fullName>
    </recommendedName>
</protein>
<sequence length="157" mass="18196">MSFDINLKGKEQKIKFNYMLNFKANKKLATKDKEGKLQNDGAGVLFVQVLEKEDDALVNLLQLVDSKATENDALEAIDRYVQELIESGLSEEEAYNRIFEDLKQEMLASGFFVSKIRKYLENIEKVIEVMVSRKKEEDKIQITQLKELSERIKKEIS</sequence>
<comment type="caution">
    <text evidence="1">The sequence shown here is derived from an EMBL/GenBank/DDBJ whole genome shotgun (WGS) entry which is preliminary data.</text>
</comment>
<keyword evidence="2" id="KW-1185">Reference proteome</keyword>
<evidence type="ECO:0000313" key="1">
    <source>
        <dbReference type="EMBL" id="PAB01107.1"/>
    </source>
</evidence>
<evidence type="ECO:0008006" key="3">
    <source>
        <dbReference type="Google" id="ProtNLM"/>
    </source>
</evidence>
<gene>
    <name evidence="1" type="ORF">AKL21_07595</name>
</gene>
<reference evidence="1 2" key="1">
    <citation type="submission" date="2015-08" db="EMBL/GenBank/DDBJ databases">
        <title>Enterococcus genome sequence.</title>
        <authorList>
            <person name="Acedo J.Z."/>
            <person name="Vederas J.C."/>
        </authorList>
    </citation>
    <scope>NUCLEOTIDE SEQUENCE [LARGE SCALE GENOMIC DNA]</scope>
    <source>
        <strain evidence="1 2">49</strain>
    </source>
</reference>